<reference evidence="1" key="2">
    <citation type="journal article" date="2015" name="Fish Shellfish Immunol.">
        <title>Early steps in the European eel (Anguilla anguilla)-Vibrio vulnificus interaction in the gills: Role of the RtxA13 toxin.</title>
        <authorList>
            <person name="Callol A."/>
            <person name="Pajuelo D."/>
            <person name="Ebbesson L."/>
            <person name="Teles M."/>
            <person name="MacKenzie S."/>
            <person name="Amaro C."/>
        </authorList>
    </citation>
    <scope>NUCLEOTIDE SEQUENCE</scope>
</reference>
<dbReference type="AlphaFoldDB" id="A0A0E9W2A1"/>
<name>A0A0E9W2A1_ANGAN</name>
<proteinExistence type="predicted"/>
<accession>A0A0E9W2A1</accession>
<sequence>MTRQLDRTERTVTQNSLAPLNLHCFAL</sequence>
<evidence type="ECO:0000313" key="1">
    <source>
        <dbReference type="EMBL" id="JAH84436.1"/>
    </source>
</evidence>
<dbReference type="EMBL" id="GBXM01024141">
    <property type="protein sequence ID" value="JAH84436.1"/>
    <property type="molecule type" value="Transcribed_RNA"/>
</dbReference>
<reference evidence="1" key="1">
    <citation type="submission" date="2014-11" db="EMBL/GenBank/DDBJ databases">
        <authorList>
            <person name="Amaro Gonzalez C."/>
        </authorList>
    </citation>
    <scope>NUCLEOTIDE SEQUENCE</scope>
</reference>
<organism evidence="1">
    <name type="scientific">Anguilla anguilla</name>
    <name type="common">European freshwater eel</name>
    <name type="synonym">Muraena anguilla</name>
    <dbReference type="NCBI Taxonomy" id="7936"/>
    <lineage>
        <taxon>Eukaryota</taxon>
        <taxon>Metazoa</taxon>
        <taxon>Chordata</taxon>
        <taxon>Craniata</taxon>
        <taxon>Vertebrata</taxon>
        <taxon>Euteleostomi</taxon>
        <taxon>Actinopterygii</taxon>
        <taxon>Neopterygii</taxon>
        <taxon>Teleostei</taxon>
        <taxon>Anguilliformes</taxon>
        <taxon>Anguillidae</taxon>
        <taxon>Anguilla</taxon>
    </lineage>
</organism>
<protein>
    <submittedName>
        <fullName evidence="1">Uncharacterized protein</fullName>
    </submittedName>
</protein>